<organism evidence="2 3">
    <name type="scientific">Vitrella brassicaformis (strain CCMP3155)</name>
    <dbReference type="NCBI Taxonomy" id="1169540"/>
    <lineage>
        <taxon>Eukaryota</taxon>
        <taxon>Sar</taxon>
        <taxon>Alveolata</taxon>
        <taxon>Colpodellida</taxon>
        <taxon>Vitrellaceae</taxon>
        <taxon>Vitrella</taxon>
    </lineage>
</organism>
<protein>
    <submittedName>
        <fullName evidence="2">Uncharacterized protein</fullName>
    </submittedName>
</protein>
<dbReference type="Proteomes" id="UP000041254">
    <property type="component" value="Unassembled WGS sequence"/>
</dbReference>
<sequence length="582" mass="63314">MESDEWVCGSAALDLPHTIWLAGANSPHSMLLPSLSMAASAADGGLRNLRDELHRIDRLTEAIQSKLSADGESRAQRLLRCRPDVQCELSAMASGLAHIDALLDRPAQVGFSEPMDIDESAEELDASKSAVVPQAKRPCLERHSAPAAAGGGGVSSGPQEEGQANDQQQQQKQGVHRPCLDGIEGPLLCDGIASFLTTIEATVLCRLSKDLNAKADDVTSGIYRNLTIMAHDTKTWMRLNRTTPTRLRSKLTKIRRAHIEHSDGAFLSFAFSCIEASHSTITAIHISAHIDVSREPAEPAGIVFERLETMHISCDAWHKGSDGFVDHMSRRNWSFPSLCHLQVGSVSWAFSKLAHIMRSSPLLKTLTADEISPTGGERDWRDFTTAVGQCTRLTTIRGLRISQDKYCVGIGLDQLASLSEALNTNWCRQDMRGVQKTIGLDCGEATVSHSFADEARPLHTFLCWARGLGVGVEWRGFVFKLDCSKRVPSAPPAVHGPVADAVKELASQAGLVVIKCGGTSLHHTWRHLLSFPKADELSIEEDFDNPPIDRTIKSIPTWLLEVGQDGNNSAFHPSRPSAASLA</sequence>
<evidence type="ECO:0000313" key="2">
    <source>
        <dbReference type="EMBL" id="CEM14563.1"/>
    </source>
</evidence>
<feature type="compositionally biased region" description="Low complexity" evidence="1">
    <location>
        <begin position="156"/>
        <end position="173"/>
    </location>
</feature>
<evidence type="ECO:0000313" key="3">
    <source>
        <dbReference type="Proteomes" id="UP000041254"/>
    </source>
</evidence>
<dbReference type="PhylomeDB" id="A0A0G4FM22"/>
<reference evidence="2 3" key="1">
    <citation type="submission" date="2014-11" db="EMBL/GenBank/DDBJ databases">
        <authorList>
            <person name="Zhu J."/>
            <person name="Qi W."/>
            <person name="Song R."/>
        </authorList>
    </citation>
    <scope>NUCLEOTIDE SEQUENCE [LARGE SCALE GENOMIC DNA]</scope>
</reference>
<accession>A0A0G4FM22</accession>
<feature type="region of interest" description="Disordered" evidence="1">
    <location>
        <begin position="144"/>
        <end position="175"/>
    </location>
</feature>
<dbReference type="InParanoid" id="A0A0G4FM22"/>
<keyword evidence="3" id="KW-1185">Reference proteome</keyword>
<name>A0A0G4FM22_VITBC</name>
<evidence type="ECO:0000256" key="1">
    <source>
        <dbReference type="SAM" id="MobiDB-lite"/>
    </source>
</evidence>
<dbReference type="VEuPathDB" id="CryptoDB:Vbra_21379"/>
<proteinExistence type="predicted"/>
<dbReference type="AlphaFoldDB" id="A0A0G4FM22"/>
<gene>
    <name evidence="2" type="ORF">Vbra_21379</name>
</gene>
<dbReference type="EMBL" id="CDMY01000456">
    <property type="protein sequence ID" value="CEM14563.1"/>
    <property type="molecule type" value="Genomic_DNA"/>
</dbReference>